<dbReference type="EMBL" id="BMAV01014924">
    <property type="protein sequence ID" value="GFY63744.1"/>
    <property type="molecule type" value="Genomic_DNA"/>
</dbReference>
<accession>A0A8X6Y2I7</accession>
<dbReference type="AlphaFoldDB" id="A0A8X6Y2I7"/>
<proteinExistence type="predicted"/>
<comment type="caution">
    <text evidence="1">The sequence shown here is derived from an EMBL/GenBank/DDBJ whole genome shotgun (WGS) entry which is preliminary data.</text>
</comment>
<organism evidence="1 2">
    <name type="scientific">Trichonephila inaurata madagascariensis</name>
    <dbReference type="NCBI Taxonomy" id="2747483"/>
    <lineage>
        <taxon>Eukaryota</taxon>
        <taxon>Metazoa</taxon>
        <taxon>Ecdysozoa</taxon>
        <taxon>Arthropoda</taxon>
        <taxon>Chelicerata</taxon>
        <taxon>Arachnida</taxon>
        <taxon>Araneae</taxon>
        <taxon>Araneomorphae</taxon>
        <taxon>Entelegynae</taxon>
        <taxon>Araneoidea</taxon>
        <taxon>Nephilidae</taxon>
        <taxon>Trichonephila</taxon>
        <taxon>Trichonephila inaurata</taxon>
    </lineage>
</organism>
<gene>
    <name evidence="1" type="ORF">TNIN_341851</name>
</gene>
<evidence type="ECO:0000313" key="1">
    <source>
        <dbReference type="EMBL" id="GFY63744.1"/>
    </source>
</evidence>
<dbReference type="OrthoDB" id="10415708at2759"/>
<evidence type="ECO:0000313" key="2">
    <source>
        <dbReference type="Proteomes" id="UP000886998"/>
    </source>
</evidence>
<dbReference type="Proteomes" id="UP000886998">
    <property type="component" value="Unassembled WGS sequence"/>
</dbReference>
<sequence>MPIKSYTAVYLEFHKSWDLKINSLVNHLNSSRTSEDSSAIIKETEEFDSKLREFQFNLIEEQSAALRNLGDVLDEAGFKFTHQKKTRTG</sequence>
<name>A0A8X6Y2I7_9ARAC</name>
<keyword evidence="2" id="KW-1185">Reference proteome</keyword>
<reference evidence="1" key="1">
    <citation type="submission" date="2020-08" db="EMBL/GenBank/DDBJ databases">
        <title>Multicomponent nature underlies the extraordinary mechanical properties of spider dragline silk.</title>
        <authorList>
            <person name="Kono N."/>
            <person name="Nakamura H."/>
            <person name="Mori M."/>
            <person name="Yoshida Y."/>
            <person name="Ohtoshi R."/>
            <person name="Malay A.D."/>
            <person name="Moran D.A.P."/>
            <person name="Tomita M."/>
            <person name="Numata K."/>
            <person name="Arakawa K."/>
        </authorList>
    </citation>
    <scope>NUCLEOTIDE SEQUENCE</scope>
</reference>
<protein>
    <submittedName>
        <fullName evidence="1">Uncharacterized protein</fullName>
    </submittedName>
</protein>